<dbReference type="OrthoDB" id="5946061at2759"/>
<feature type="transmembrane region" description="Helical" evidence="1">
    <location>
        <begin position="21"/>
        <end position="42"/>
    </location>
</feature>
<keyword evidence="3" id="KW-1185">Reference proteome</keyword>
<dbReference type="PANTHER" id="PTHR28474">
    <property type="entry name" value="TRANSMEMBRANE PROTEIN 72"/>
    <property type="match status" value="1"/>
</dbReference>
<feature type="transmembrane region" description="Helical" evidence="1">
    <location>
        <begin position="48"/>
        <end position="75"/>
    </location>
</feature>
<dbReference type="AlphaFoldDB" id="A0A0L0CFD6"/>
<reference evidence="2 3" key="1">
    <citation type="journal article" date="2015" name="Nat. Commun.">
        <title>Lucilia cuprina genome unlocks parasitic fly biology to underpin future interventions.</title>
        <authorList>
            <person name="Anstead C.A."/>
            <person name="Korhonen P.K."/>
            <person name="Young N.D."/>
            <person name="Hall R.S."/>
            <person name="Jex A.R."/>
            <person name="Murali S.C."/>
            <person name="Hughes D.S."/>
            <person name="Lee S.F."/>
            <person name="Perry T."/>
            <person name="Stroehlein A.J."/>
            <person name="Ansell B.R."/>
            <person name="Breugelmans B."/>
            <person name="Hofmann A."/>
            <person name="Qu J."/>
            <person name="Dugan S."/>
            <person name="Lee S.L."/>
            <person name="Chao H."/>
            <person name="Dinh H."/>
            <person name="Han Y."/>
            <person name="Doddapaneni H.V."/>
            <person name="Worley K.C."/>
            <person name="Muzny D.M."/>
            <person name="Ioannidis P."/>
            <person name="Waterhouse R.M."/>
            <person name="Zdobnov E.M."/>
            <person name="James P.J."/>
            <person name="Bagnall N.H."/>
            <person name="Kotze A.C."/>
            <person name="Gibbs R.A."/>
            <person name="Richards S."/>
            <person name="Batterham P."/>
            <person name="Gasser R.B."/>
        </authorList>
    </citation>
    <scope>NUCLEOTIDE SEQUENCE [LARGE SCALE GENOMIC DNA]</scope>
    <source>
        <strain evidence="2 3">LS</strain>
        <tissue evidence="2">Full body</tissue>
    </source>
</reference>
<dbReference type="EMBL" id="JRES01000484">
    <property type="protein sequence ID" value="KNC30907.1"/>
    <property type="molecule type" value="Genomic_DNA"/>
</dbReference>
<feature type="transmembrane region" description="Helical" evidence="1">
    <location>
        <begin position="118"/>
        <end position="138"/>
    </location>
</feature>
<dbReference type="OMA" id="KECSYDR"/>
<keyword evidence="1" id="KW-0812">Transmembrane</keyword>
<name>A0A0L0CFD6_LUCCU</name>
<dbReference type="PANTHER" id="PTHR28474:SF1">
    <property type="entry name" value="TRANSMEMBRANE PROTEIN 72"/>
    <property type="match status" value="1"/>
</dbReference>
<evidence type="ECO:0008006" key="4">
    <source>
        <dbReference type="Google" id="ProtNLM"/>
    </source>
</evidence>
<keyword evidence="1" id="KW-1133">Transmembrane helix</keyword>
<keyword evidence="1" id="KW-0472">Membrane</keyword>
<evidence type="ECO:0000256" key="1">
    <source>
        <dbReference type="SAM" id="Phobius"/>
    </source>
</evidence>
<dbReference type="Pfam" id="PF16054">
    <property type="entry name" value="TMEM72"/>
    <property type="match status" value="1"/>
</dbReference>
<dbReference type="Proteomes" id="UP000037069">
    <property type="component" value="Unassembled WGS sequence"/>
</dbReference>
<protein>
    <recommendedName>
        <fullName evidence="4">Transmembrane protein 72</fullName>
    </recommendedName>
</protein>
<evidence type="ECO:0000313" key="3">
    <source>
        <dbReference type="Proteomes" id="UP000037069"/>
    </source>
</evidence>
<gene>
    <name evidence="2" type="ORF">FF38_09282</name>
</gene>
<comment type="caution">
    <text evidence="2">The sequence shown here is derived from an EMBL/GenBank/DDBJ whole genome shotgun (WGS) entry which is preliminary data.</text>
</comment>
<organism evidence="2 3">
    <name type="scientific">Lucilia cuprina</name>
    <name type="common">Green bottle fly</name>
    <name type="synonym">Australian sheep blowfly</name>
    <dbReference type="NCBI Taxonomy" id="7375"/>
    <lineage>
        <taxon>Eukaryota</taxon>
        <taxon>Metazoa</taxon>
        <taxon>Ecdysozoa</taxon>
        <taxon>Arthropoda</taxon>
        <taxon>Hexapoda</taxon>
        <taxon>Insecta</taxon>
        <taxon>Pterygota</taxon>
        <taxon>Neoptera</taxon>
        <taxon>Endopterygota</taxon>
        <taxon>Diptera</taxon>
        <taxon>Brachycera</taxon>
        <taxon>Muscomorpha</taxon>
        <taxon>Oestroidea</taxon>
        <taxon>Calliphoridae</taxon>
        <taxon>Luciliinae</taxon>
        <taxon>Lucilia</taxon>
    </lineage>
</organism>
<sequence length="186" mass="21184">MSHFQRRRRQFGEPCDCLKPLIRIFGIITAFVICGVGVDVYLHGYEAGLYIVISSIIILLFEVKWVITLFLQLIFGNDNYSKCLQCWSCCKCFGSWRLAFPYIAIGTALMVWPHNLWLSYVAGLLLIFLAVLRLCLVFRFSNNSKDEGLLPQCDFEKVESGPDLPEDGFIEIGPSLEDEEPIDDVC</sequence>
<evidence type="ECO:0000313" key="2">
    <source>
        <dbReference type="EMBL" id="KNC30907.1"/>
    </source>
</evidence>
<accession>A0A0L0CFD6</accession>
<feature type="transmembrane region" description="Helical" evidence="1">
    <location>
        <begin position="96"/>
        <end position="112"/>
    </location>
</feature>
<dbReference type="InterPro" id="IPR032055">
    <property type="entry name" value="TMEM72"/>
</dbReference>
<proteinExistence type="predicted"/>